<evidence type="ECO:0000313" key="1">
    <source>
        <dbReference type="EMBL" id="TGY65198.1"/>
    </source>
</evidence>
<evidence type="ECO:0000313" key="2">
    <source>
        <dbReference type="Proteomes" id="UP000308836"/>
    </source>
</evidence>
<proteinExistence type="predicted"/>
<keyword evidence="2" id="KW-1185">Reference proteome</keyword>
<protein>
    <submittedName>
        <fullName evidence="1">MurR/RpiR family transcriptional regulator</fullName>
    </submittedName>
</protein>
<sequence>MNKEFYSRLDSIYPDMSPTERKIADYLKDADANTCYLSIQELAKAIDVSPSAISRFTKRVGFNSYQEMRLMLADTQENTKEVFFPEIDETDSIMNIAKASFQNGISSLSSTLAILNEDSLTRALAILTNARKCGIFGLGASKIMGEAACQRFLRTSLDTRFFADYHMQLMLSGTLTPQDCALVISHTGRNKDILRIADILRENKVPTIVVTSSASAPLTRKCDVFLFCVSEETKYRPEAISSSISHLMLIDTLFTLYAIKTDSNPEYFTRIRKIVNSTRQ</sequence>
<reference evidence="1" key="1">
    <citation type="submission" date="2019-04" db="EMBL/GenBank/DDBJ databases">
        <title>Microbes associate with the intestines of laboratory mice.</title>
        <authorList>
            <person name="Navarre W."/>
            <person name="Wong E."/>
            <person name="Huang K."/>
            <person name="Tropini C."/>
            <person name="Ng K."/>
            <person name="Yu B."/>
        </authorList>
    </citation>
    <scope>NUCLEOTIDE SEQUENCE</scope>
    <source>
        <strain evidence="1">NM09_H32</strain>
    </source>
</reference>
<organism evidence="1 2">
    <name type="scientific">Dubosiella muris</name>
    <dbReference type="NCBI Taxonomy" id="3038133"/>
    <lineage>
        <taxon>Bacteria</taxon>
        <taxon>Bacillati</taxon>
        <taxon>Bacillota</taxon>
        <taxon>Erysipelotrichia</taxon>
        <taxon>Erysipelotrichales</taxon>
        <taxon>Erysipelotrichaceae</taxon>
        <taxon>Dubosiella</taxon>
    </lineage>
</organism>
<comment type="caution">
    <text evidence="1">The sequence shown here is derived from an EMBL/GenBank/DDBJ whole genome shotgun (WGS) entry which is preliminary data.</text>
</comment>
<dbReference type="Proteomes" id="UP000308836">
    <property type="component" value="Unassembled WGS sequence"/>
</dbReference>
<name>A0AC61R592_9FIRM</name>
<dbReference type="EMBL" id="SRYG01000021">
    <property type="protein sequence ID" value="TGY65198.1"/>
    <property type="molecule type" value="Genomic_DNA"/>
</dbReference>
<accession>A0AC61R592</accession>
<gene>
    <name evidence="1" type="ORF">E5336_09850</name>
</gene>